<dbReference type="InterPro" id="IPR001647">
    <property type="entry name" value="HTH_TetR"/>
</dbReference>
<feature type="DNA-binding region" description="H-T-H motif" evidence="4">
    <location>
        <begin position="29"/>
        <end position="48"/>
    </location>
</feature>
<keyword evidence="3" id="KW-0804">Transcription</keyword>
<evidence type="ECO:0000313" key="6">
    <source>
        <dbReference type="EMBL" id="MDR7320289.1"/>
    </source>
</evidence>
<dbReference type="GO" id="GO:0003677">
    <property type="term" value="F:DNA binding"/>
    <property type="evidence" value="ECO:0007669"/>
    <property type="project" value="UniProtKB-UniRule"/>
</dbReference>
<comment type="caution">
    <text evidence="6">The sequence shown here is derived from an EMBL/GenBank/DDBJ whole genome shotgun (WGS) entry which is preliminary data.</text>
</comment>
<proteinExistence type="predicted"/>
<feature type="domain" description="HTH tetR-type" evidence="5">
    <location>
        <begin position="6"/>
        <end position="66"/>
    </location>
</feature>
<keyword evidence="2 4" id="KW-0238">DNA-binding</keyword>
<dbReference type="PROSITE" id="PS50977">
    <property type="entry name" value="HTH_TETR_2"/>
    <property type="match status" value="1"/>
</dbReference>
<dbReference type="Pfam" id="PF00440">
    <property type="entry name" value="TetR_N"/>
    <property type="match status" value="1"/>
</dbReference>
<evidence type="ECO:0000259" key="5">
    <source>
        <dbReference type="PROSITE" id="PS50977"/>
    </source>
</evidence>
<gene>
    <name evidence="6" type="ORF">J2S44_000539</name>
</gene>
<organism evidence="6 7">
    <name type="scientific">Catenuloplanes niger</name>
    <dbReference type="NCBI Taxonomy" id="587534"/>
    <lineage>
        <taxon>Bacteria</taxon>
        <taxon>Bacillati</taxon>
        <taxon>Actinomycetota</taxon>
        <taxon>Actinomycetes</taxon>
        <taxon>Micromonosporales</taxon>
        <taxon>Micromonosporaceae</taxon>
        <taxon>Catenuloplanes</taxon>
    </lineage>
</organism>
<evidence type="ECO:0000256" key="1">
    <source>
        <dbReference type="ARBA" id="ARBA00023015"/>
    </source>
</evidence>
<dbReference type="InterPro" id="IPR009057">
    <property type="entry name" value="Homeodomain-like_sf"/>
</dbReference>
<dbReference type="AlphaFoldDB" id="A0AAE3ZKE7"/>
<keyword evidence="7" id="KW-1185">Reference proteome</keyword>
<dbReference type="PANTHER" id="PTHR47506">
    <property type="entry name" value="TRANSCRIPTIONAL REGULATORY PROTEIN"/>
    <property type="match status" value="1"/>
</dbReference>
<evidence type="ECO:0000256" key="3">
    <source>
        <dbReference type="ARBA" id="ARBA00023163"/>
    </source>
</evidence>
<dbReference type="RefSeq" id="WP_310408725.1">
    <property type="nucleotide sequence ID" value="NZ_JAVDYC010000001.1"/>
</dbReference>
<keyword evidence="1" id="KW-0805">Transcription regulation</keyword>
<dbReference type="EMBL" id="JAVDYC010000001">
    <property type="protein sequence ID" value="MDR7320289.1"/>
    <property type="molecule type" value="Genomic_DNA"/>
</dbReference>
<protein>
    <submittedName>
        <fullName evidence="6">AcrR family transcriptional regulator</fullName>
    </submittedName>
</protein>
<dbReference type="PROSITE" id="PS01081">
    <property type="entry name" value="HTH_TETR_1"/>
    <property type="match status" value="1"/>
</dbReference>
<dbReference type="Proteomes" id="UP001183629">
    <property type="component" value="Unassembled WGS sequence"/>
</dbReference>
<dbReference type="Gene3D" id="1.10.357.10">
    <property type="entry name" value="Tetracycline Repressor, domain 2"/>
    <property type="match status" value="1"/>
</dbReference>
<name>A0AAE3ZKE7_9ACTN</name>
<dbReference type="InterPro" id="IPR011075">
    <property type="entry name" value="TetR_C"/>
</dbReference>
<evidence type="ECO:0000256" key="4">
    <source>
        <dbReference type="PROSITE-ProRule" id="PRU00335"/>
    </source>
</evidence>
<evidence type="ECO:0000313" key="7">
    <source>
        <dbReference type="Proteomes" id="UP001183629"/>
    </source>
</evidence>
<dbReference type="PANTHER" id="PTHR47506:SF1">
    <property type="entry name" value="HTH-TYPE TRANSCRIPTIONAL REGULATOR YJDC"/>
    <property type="match status" value="1"/>
</dbReference>
<evidence type="ECO:0000256" key="2">
    <source>
        <dbReference type="ARBA" id="ARBA00023125"/>
    </source>
</evidence>
<dbReference type="SUPFAM" id="SSF48498">
    <property type="entry name" value="Tetracyclin repressor-like, C-terminal domain"/>
    <property type="match status" value="1"/>
</dbReference>
<accession>A0AAE3ZKE7</accession>
<dbReference type="SUPFAM" id="SSF46689">
    <property type="entry name" value="Homeodomain-like"/>
    <property type="match status" value="1"/>
</dbReference>
<dbReference type="Pfam" id="PF16925">
    <property type="entry name" value="TetR_C_13"/>
    <property type="match status" value="1"/>
</dbReference>
<dbReference type="InterPro" id="IPR023772">
    <property type="entry name" value="DNA-bd_HTH_TetR-type_CS"/>
</dbReference>
<dbReference type="InterPro" id="IPR036271">
    <property type="entry name" value="Tet_transcr_reg_TetR-rel_C_sf"/>
</dbReference>
<sequence>MARPRQFDEQTVLAAVRDQFWATGYAATSLDDLLRVTGLGKGSLYAAFGDKHRLYMRVLGDYVEATHGALRAMLAGSPRAIDGLRRYLTAPAEDPSGAGARRGCFLANSTSEMAAADADVLAASGGAFEERTGILAEAVARAQREGDFPAGADPREAARVIVAAQQGIVFMGRTGVDVDTLRATAEVLADRILPGVDPSPGAGARRRRA</sequence>
<reference evidence="6 7" key="1">
    <citation type="submission" date="2023-07" db="EMBL/GenBank/DDBJ databases">
        <title>Sequencing the genomes of 1000 actinobacteria strains.</title>
        <authorList>
            <person name="Klenk H.-P."/>
        </authorList>
    </citation>
    <scope>NUCLEOTIDE SEQUENCE [LARGE SCALE GENOMIC DNA]</scope>
    <source>
        <strain evidence="6 7">DSM 44711</strain>
    </source>
</reference>
<dbReference type="Gene3D" id="1.10.10.60">
    <property type="entry name" value="Homeodomain-like"/>
    <property type="match status" value="1"/>
</dbReference>